<dbReference type="OrthoDB" id="9782160at2"/>
<accession>A0A6L3W567</accession>
<evidence type="ECO:0000256" key="1">
    <source>
        <dbReference type="ARBA" id="ARBA00023002"/>
    </source>
</evidence>
<dbReference type="Gene3D" id="3.30.9.30">
    <property type="match status" value="1"/>
</dbReference>
<gene>
    <name evidence="5" type="ORF">F9B16_01710</name>
</gene>
<dbReference type="PANTHER" id="PTHR13789">
    <property type="entry name" value="MONOOXYGENASE"/>
    <property type="match status" value="1"/>
</dbReference>
<evidence type="ECO:0000259" key="4">
    <source>
        <dbReference type="Pfam" id="PF01494"/>
    </source>
</evidence>
<organism evidence="5 6">
    <name type="scientific">Actinomadura montaniterrae</name>
    <dbReference type="NCBI Taxonomy" id="1803903"/>
    <lineage>
        <taxon>Bacteria</taxon>
        <taxon>Bacillati</taxon>
        <taxon>Actinomycetota</taxon>
        <taxon>Actinomycetes</taxon>
        <taxon>Streptosporangiales</taxon>
        <taxon>Thermomonosporaceae</taxon>
        <taxon>Actinomadura</taxon>
    </lineage>
</organism>
<keyword evidence="2" id="KW-0503">Monooxygenase</keyword>
<dbReference type="GO" id="GO:0071949">
    <property type="term" value="F:FAD binding"/>
    <property type="evidence" value="ECO:0007669"/>
    <property type="project" value="InterPro"/>
</dbReference>
<name>A0A6L3W567_9ACTN</name>
<dbReference type="Gene3D" id="3.50.50.60">
    <property type="entry name" value="FAD/NAD(P)-binding domain"/>
    <property type="match status" value="1"/>
</dbReference>
<evidence type="ECO:0000313" key="5">
    <source>
        <dbReference type="EMBL" id="KAB2389986.1"/>
    </source>
</evidence>
<comment type="caution">
    <text evidence="5">The sequence shown here is derived from an EMBL/GenBank/DDBJ whole genome shotgun (WGS) entry which is preliminary data.</text>
</comment>
<dbReference type="InterPro" id="IPR036188">
    <property type="entry name" value="FAD/NAD-bd_sf"/>
</dbReference>
<protein>
    <submittedName>
        <fullName evidence="5">Flavin-dependent oxidoreductase</fullName>
    </submittedName>
</protein>
<evidence type="ECO:0000313" key="6">
    <source>
        <dbReference type="Proteomes" id="UP000483004"/>
    </source>
</evidence>
<dbReference type="AlphaFoldDB" id="A0A6L3W567"/>
<proteinExistence type="predicted"/>
<evidence type="ECO:0000256" key="2">
    <source>
        <dbReference type="ARBA" id="ARBA00023033"/>
    </source>
</evidence>
<dbReference type="InterPro" id="IPR002938">
    <property type="entry name" value="FAD-bd"/>
</dbReference>
<dbReference type="Pfam" id="PF01494">
    <property type="entry name" value="FAD_binding_3"/>
    <property type="match status" value="1"/>
</dbReference>
<reference evidence="5 6" key="1">
    <citation type="submission" date="2019-09" db="EMBL/GenBank/DDBJ databases">
        <title>Actinomadura physcomitrii sp. nov., a novel actinomycete isolated from moss [Physcomitrium sphaericum (Ludw) Fuernr].</title>
        <authorList>
            <person name="Liu C."/>
            <person name="Zhuang X."/>
        </authorList>
    </citation>
    <scope>NUCLEOTIDE SEQUENCE [LARGE SCALE GENOMIC DNA]</scope>
    <source>
        <strain evidence="5 6">CYP1-1B</strain>
    </source>
</reference>
<dbReference type="SUPFAM" id="SSF54373">
    <property type="entry name" value="FAD-linked reductases, C-terminal domain"/>
    <property type="match status" value="1"/>
</dbReference>
<keyword evidence="1" id="KW-0560">Oxidoreductase</keyword>
<dbReference type="Proteomes" id="UP000483004">
    <property type="component" value="Unassembled WGS sequence"/>
</dbReference>
<dbReference type="SUPFAM" id="SSF51905">
    <property type="entry name" value="FAD/NAD(P)-binding domain"/>
    <property type="match status" value="1"/>
</dbReference>
<evidence type="ECO:0000256" key="3">
    <source>
        <dbReference type="SAM" id="MobiDB-lite"/>
    </source>
</evidence>
<dbReference type="GO" id="GO:0004497">
    <property type="term" value="F:monooxygenase activity"/>
    <property type="evidence" value="ECO:0007669"/>
    <property type="project" value="UniProtKB-KW"/>
</dbReference>
<sequence>MKVMIVGAGIGGLFTALRLHAEGIGCVVYERGERIRELGVGINALPFAVRELGAVGLLDRLDGIGVRTGELIYAHRLGQEIMRRPCGLAAGFAHPQISVHRGRLQGLLHRAVIERLGADAVRTGHRLVGFEQDAEGVTARFADGSHARADILVGADGIHSTTRSTLFPDEGPPRWSGMMTWRGATDWPEFGTGRTMVIAGGNAAKLVVYPIAAGGAPGTRLTNWAMGVLTGRPGDPPPDEQDWTRPADPAVLAAHVKRFTCDLFDHAAMIASTRDRFEFPMCDRDPLPRWTHGRVTLLGDAAHPMYPMGSNGAGQAILDAVNLSAHLATETDPAEALLAYERDRLPATTQIVLRNRLGGPEQVIDEVERRAPQGFDRIEDVITPAELEAIVAGYTQVSGGHRDRPTPGPGKDHT</sequence>
<feature type="domain" description="FAD-binding" evidence="4">
    <location>
        <begin position="2"/>
        <end position="352"/>
    </location>
</feature>
<dbReference type="PANTHER" id="PTHR13789:SF268">
    <property type="entry name" value="5-METHYLPHENAZINE-1-CARBOXYLATE 1-MONOOXYGENASE"/>
    <property type="match status" value="1"/>
</dbReference>
<feature type="region of interest" description="Disordered" evidence="3">
    <location>
        <begin position="394"/>
        <end position="414"/>
    </location>
</feature>
<keyword evidence="6" id="KW-1185">Reference proteome</keyword>
<dbReference type="EMBL" id="WBMR01000002">
    <property type="protein sequence ID" value="KAB2389986.1"/>
    <property type="molecule type" value="Genomic_DNA"/>
</dbReference>
<feature type="compositionally biased region" description="Basic and acidic residues" evidence="3">
    <location>
        <begin position="400"/>
        <end position="414"/>
    </location>
</feature>
<dbReference type="NCBIfam" id="NF005720">
    <property type="entry name" value="PRK07538.1"/>
    <property type="match status" value="1"/>
</dbReference>
<dbReference type="PRINTS" id="PR00420">
    <property type="entry name" value="RNGMNOXGNASE"/>
</dbReference>
<dbReference type="InterPro" id="IPR050493">
    <property type="entry name" value="FAD-dep_Monooxygenase_BioMet"/>
</dbReference>